<dbReference type="AlphaFoldDB" id="A0A2P2QZY6"/>
<evidence type="ECO:0000256" key="1">
    <source>
        <dbReference type="SAM" id="Phobius"/>
    </source>
</evidence>
<sequence>MLPPPPFLSRRFFFSNWFSCLSSLCILVFGLYRWNDLEFWVFKFALTCEAFE</sequence>
<reference evidence="2" key="1">
    <citation type="submission" date="2018-02" db="EMBL/GenBank/DDBJ databases">
        <title>Rhizophora mucronata_Transcriptome.</title>
        <authorList>
            <person name="Meera S.P."/>
            <person name="Sreeshan A."/>
            <person name="Augustine A."/>
        </authorList>
    </citation>
    <scope>NUCLEOTIDE SEQUENCE</scope>
    <source>
        <tissue evidence="2">Leaf</tissue>
    </source>
</reference>
<keyword evidence="1" id="KW-0812">Transmembrane</keyword>
<feature type="transmembrane region" description="Helical" evidence="1">
    <location>
        <begin position="12"/>
        <end position="32"/>
    </location>
</feature>
<dbReference type="EMBL" id="GGEC01092033">
    <property type="protein sequence ID" value="MBX72517.1"/>
    <property type="molecule type" value="Transcribed_RNA"/>
</dbReference>
<name>A0A2P2QZY6_RHIMU</name>
<proteinExistence type="predicted"/>
<keyword evidence="1" id="KW-1133">Transmembrane helix</keyword>
<organism evidence="2">
    <name type="scientific">Rhizophora mucronata</name>
    <name type="common">Asiatic mangrove</name>
    <dbReference type="NCBI Taxonomy" id="61149"/>
    <lineage>
        <taxon>Eukaryota</taxon>
        <taxon>Viridiplantae</taxon>
        <taxon>Streptophyta</taxon>
        <taxon>Embryophyta</taxon>
        <taxon>Tracheophyta</taxon>
        <taxon>Spermatophyta</taxon>
        <taxon>Magnoliopsida</taxon>
        <taxon>eudicotyledons</taxon>
        <taxon>Gunneridae</taxon>
        <taxon>Pentapetalae</taxon>
        <taxon>rosids</taxon>
        <taxon>fabids</taxon>
        <taxon>Malpighiales</taxon>
        <taxon>Rhizophoraceae</taxon>
        <taxon>Rhizophora</taxon>
    </lineage>
</organism>
<accession>A0A2P2QZY6</accession>
<protein>
    <submittedName>
        <fullName evidence="2">Uncharacterized protein</fullName>
    </submittedName>
</protein>
<keyword evidence="1" id="KW-0472">Membrane</keyword>
<evidence type="ECO:0000313" key="2">
    <source>
        <dbReference type="EMBL" id="MBX72517.1"/>
    </source>
</evidence>